<dbReference type="Proteomes" id="UP001401887">
    <property type="component" value="Unassembled WGS sequence"/>
</dbReference>
<protein>
    <submittedName>
        <fullName evidence="1">Uncharacterized protein</fullName>
    </submittedName>
</protein>
<proteinExistence type="predicted"/>
<organism evidence="1 2">
    <name type="scientific">Deinococcus carri</name>
    <dbReference type="NCBI Taxonomy" id="1211323"/>
    <lineage>
        <taxon>Bacteria</taxon>
        <taxon>Thermotogati</taxon>
        <taxon>Deinococcota</taxon>
        <taxon>Deinococci</taxon>
        <taxon>Deinococcales</taxon>
        <taxon>Deinococcaceae</taxon>
        <taxon>Deinococcus</taxon>
    </lineage>
</organism>
<name>A0ABP9W6W0_9DEIO</name>
<comment type="caution">
    <text evidence="1">The sequence shown here is derived from an EMBL/GenBank/DDBJ whole genome shotgun (WGS) entry which is preliminary data.</text>
</comment>
<accession>A0ABP9W6W0</accession>
<reference evidence="1 2" key="1">
    <citation type="submission" date="2024-02" db="EMBL/GenBank/DDBJ databases">
        <title>Deinococcus carri NBRC 110142.</title>
        <authorList>
            <person name="Ichikawa N."/>
            <person name="Katano-Makiyama Y."/>
            <person name="Hidaka K."/>
        </authorList>
    </citation>
    <scope>NUCLEOTIDE SEQUENCE [LARGE SCALE GENOMIC DNA]</scope>
    <source>
        <strain evidence="1 2">NBRC 110142</strain>
    </source>
</reference>
<keyword evidence="2" id="KW-1185">Reference proteome</keyword>
<sequence length="182" mass="20268">MFVSLSPIPTVPDLPHALAHALLTVHDSGVADLVDLEFATGLWRRAHLAPHLLRLGERLPGRWTATLFLRTDRHGRLREQLHVVNLQEPVEGTSPFTWSALGRPVELDRDTGRVSLRIIPKPPRVRPFLVTARATPDTMNWLTGAELSHLRGGLEGERLLVEEVSSSGLREPFRHVSGEPCT</sequence>
<gene>
    <name evidence="1" type="ORF">Dcar01_01829</name>
</gene>
<dbReference type="EMBL" id="BAABRP010000005">
    <property type="protein sequence ID" value="GAA5513103.1"/>
    <property type="molecule type" value="Genomic_DNA"/>
</dbReference>
<evidence type="ECO:0000313" key="2">
    <source>
        <dbReference type="Proteomes" id="UP001401887"/>
    </source>
</evidence>
<evidence type="ECO:0000313" key="1">
    <source>
        <dbReference type="EMBL" id="GAA5513103.1"/>
    </source>
</evidence>